<keyword evidence="2" id="KW-0805">Transcription regulation</keyword>
<evidence type="ECO:0000256" key="2">
    <source>
        <dbReference type="ARBA" id="ARBA00023015"/>
    </source>
</evidence>
<keyword evidence="7" id="KW-1185">Reference proteome</keyword>
<dbReference type="Gene3D" id="1.10.10.10">
    <property type="entry name" value="Winged helix-like DNA-binding domain superfamily/Winged helix DNA-binding domain"/>
    <property type="match status" value="1"/>
</dbReference>
<feature type="domain" description="HTH lysR-type" evidence="5">
    <location>
        <begin position="10"/>
        <end position="67"/>
    </location>
</feature>
<dbReference type="Proteomes" id="UP000548304">
    <property type="component" value="Unassembled WGS sequence"/>
</dbReference>
<dbReference type="Pfam" id="PF03466">
    <property type="entry name" value="LysR_substrate"/>
    <property type="match status" value="1"/>
</dbReference>
<comment type="similarity">
    <text evidence="1">Belongs to the LysR transcriptional regulatory family.</text>
</comment>
<comment type="caution">
    <text evidence="6">The sequence shown here is derived from an EMBL/GenBank/DDBJ whole genome shotgun (WGS) entry which is preliminary data.</text>
</comment>
<evidence type="ECO:0000256" key="1">
    <source>
        <dbReference type="ARBA" id="ARBA00009437"/>
    </source>
</evidence>
<reference evidence="6 7" key="1">
    <citation type="submission" date="2020-07" db="EMBL/GenBank/DDBJ databases">
        <title>Genomic Encyclopedia of Type Strains, Phase III (KMG-III): the genomes of soil and plant-associated and newly described type strains.</title>
        <authorList>
            <person name="Whitman W."/>
        </authorList>
    </citation>
    <scope>NUCLEOTIDE SEQUENCE [LARGE SCALE GENOMIC DNA]</scope>
    <source>
        <strain evidence="6 7">CECT 8576</strain>
    </source>
</reference>
<organism evidence="6 7">
    <name type="scientific">Actinopolyspora biskrensis</name>
    <dbReference type="NCBI Taxonomy" id="1470178"/>
    <lineage>
        <taxon>Bacteria</taxon>
        <taxon>Bacillati</taxon>
        <taxon>Actinomycetota</taxon>
        <taxon>Actinomycetes</taxon>
        <taxon>Actinopolysporales</taxon>
        <taxon>Actinopolysporaceae</taxon>
        <taxon>Actinopolyspora</taxon>
    </lineage>
</organism>
<protein>
    <submittedName>
        <fullName evidence="6">DNA-binding transcriptional LysR family regulator</fullName>
    </submittedName>
</protein>
<dbReference type="Pfam" id="PF00126">
    <property type="entry name" value="HTH_1"/>
    <property type="match status" value="1"/>
</dbReference>
<dbReference type="PROSITE" id="PS50931">
    <property type="entry name" value="HTH_LYSR"/>
    <property type="match status" value="1"/>
</dbReference>
<keyword evidence="3 6" id="KW-0238">DNA-binding</keyword>
<gene>
    <name evidence="6" type="ORF">FHR84_000981</name>
</gene>
<keyword evidence="4" id="KW-0804">Transcription</keyword>
<dbReference type="EMBL" id="JACBYW010000001">
    <property type="protein sequence ID" value="NYH77667.1"/>
    <property type="molecule type" value="Genomic_DNA"/>
</dbReference>
<dbReference type="Gene3D" id="3.40.190.10">
    <property type="entry name" value="Periplasmic binding protein-like II"/>
    <property type="match status" value="2"/>
</dbReference>
<dbReference type="PANTHER" id="PTHR30126">
    <property type="entry name" value="HTH-TYPE TRANSCRIPTIONAL REGULATOR"/>
    <property type="match status" value="1"/>
</dbReference>
<evidence type="ECO:0000256" key="4">
    <source>
        <dbReference type="ARBA" id="ARBA00023163"/>
    </source>
</evidence>
<dbReference type="PRINTS" id="PR00039">
    <property type="entry name" value="HTHLYSR"/>
</dbReference>
<dbReference type="InterPro" id="IPR005119">
    <property type="entry name" value="LysR_subst-bd"/>
</dbReference>
<sequence length="330" mass="34724">MPSGTPDGPLELGLLRTFLAVYRAGAFSAAARSLGLSQPTVTGQVRSLEQRLGRQLFERVPKGVVPTKVADELAAEVAAPLDTLTAVAERGSSEGEVPPEPVHLAGPAEFLSVSALPALGDLVERGVRLRVTTGLADELLDGLRAGRFDLVVSAVRPRGRAVTAVPLMDEEFVLVAAPAWAERIGPVTPDDPGALGEVPLVTYAEDLPILRRYWRHVFGRRLTAQPAAVVPDLRGVRAAVVAGAGVTVLPRYLCRAELGSGSLVSLLEPEDPPLNTGFLAQRTGAPEREHVALVRERLLRGIDSGGGGVTMTAAMTTASGSRHNASRTGW</sequence>
<accession>A0A852Z5L9</accession>
<evidence type="ECO:0000313" key="6">
    <source>
        <dbReference type="EMBL" id="NYH77667.1"/>
    </source>
</evidence>
<dbReference type="AlphaFoldDB" id="A0A852Z5L9"/>
<dbReference type="CDD" id="cd05466">
    <property type="entry name" value="PBP2_LTTR_substrate"/>
    <property type="match status" value="1"/>
</dbReference>
<dbReference type="InterPro" id="IPR036390">
    <property type="entry name" value="WH_DNA-bd_sf"/>
</dbReference>
<evidence type="ECO:0000259" key="5">
    <source>
        <dbReference type="PROSITE" id="PS50931"/>
    </source>
</evidence>
<dbReference type="GO" id="GO:0000976">
    <property type="term" value="F:transcription cis-regulatory region binding"/>
    <property type="evidence" value="ECO:0007669"/>
    <property type="project" value="TreeGrafter"/>
</dbReference>
<name>A0A852Z5L9_9ACTN</name>
<evidence type="ECO:0000313" key="7">
    <source>
        <dbReference type="Proteomes" id="UP000548304"/>
    </source>
</evidence>
<evidence type="ECO:0000256" key="3">
    <source>
        <dbReference type="ARBA" id="ARBA00023125"/>
    </source>
</evidence>
<dbReference type="SUPFAM" id="SSF53850">
    <property type="entry name" value="Periplasmic binding protein-like II"/>
    <property type="match status" value="1"/>
</dbReference>
<proteinExistence type="inferred from homology"/>
<dbReference type="GO" id="GO:0003700">
    <property type="term" value="F:DNA-binding transcription factor activity"/>
    <property type="evidence" value="ECO:0007669"/>
    <property type="project" value="InterPro"/>
</dbReference>
<dbReference type="PANTHER" id="PTHR30126:SF39">
    <property type="entry name" value="HTH-TYPE TRANSCRIPTIONAL REGULATOR CYSL"/>
    <property type="match status" value="1"/>
</dbReference>
<dbReference type="InterPro" id="IPR000847">
    <property type="entry name" value="LysR_HTH_N"/>
</dbReference>
<dbReference type="SUPFAM" id="SSF46785">
    <property type="entry name" value="Winged helix' DNA-binding domain"/>
    <property type="match status" value="1"/>
</dbReference>
<dbReference type="InterPro" id="IPR036388">
    <property type="entry name" value="WH-like_DNA-bd_sf"/>
</dbReference>